<dbReference type="PANTHER" id="PTHR43132:SF8">
    <property type="entry name" value="HTH-TYPE TRANSCRIPTIONAL REGULATOR KMTR"/>
    <property type="match status" value="1"/>
</dbReference>
<dbReference type="EMBL" id="JAGGMS010000001">
    <property type="protein sequence ID" value="MBP2186522.1"/>
    <property type="molecule type" value="Genomic_DNA"/>
</dbReference>
<name>A0ABS4Q4B4_9PSEU</name>
<keyword evidence="1" id="KW-0805">Transcription regulation</keyword>
<dbReference type="Pfam" id="PF12802">
    <property type="entry name" value="MarR_2"/>
    <property type="match status" value="1"/>
</dbReference>
<comment type="caution">
    <text evidence="5">The sequence shown here is derived from an EMBL/GenBank/DDBJ whole genome shotgun (WGS) entry which is preliminary data.</text>
</comment>
<evidence type="ECO:0000313" key="5">
    <source>
        <dbReference type="EMBL" id="MBP2186522.1"/>
    </source>
</evidence>
<dbReference type="SUPFAM" id="SSF46785">
    <property type="entry name" value="Winged helix' DNA-binding domain"/>
    <property type="match status" value="1"/>
</dbReference>
<dbReference type="Gene3D" id="1.10.10.10">
    <property type="entry name" value="Winged helix-like DNA-binding domain superfamily/Winged helix DNA-binding domain"/>
    <property type="match status" value="1"/>
</dbReference>
<evidence type="ECO:0000259" key="4">
    <source>
        <dbReference type="SMART" id="SM00418"/>
    </source>
</evidence>
<dbReference type="InterPro" id="IPR011991">
    <property type="entry name" value="ArsR-like_HTH"/>
</dbReference>
<dbReference type="RefSeq" id="WP_209669659.1">
    <property type="nucleotide sequence ID" value="NZ_JAGGMS010000001.1"/>
</dbReference>
<feature type="domain" description="HTH arsR-type" evidence="4">
    <location>
        <begin position="244"/>
        <end position="318"/>
    </location>
</feature>
<dbReference type="CDD" id="cd00090">
    <property type="entry name" value="HTH_ARSR"/>
    <property type="match status" value="1"/>
</dbReference>
<evidence type="ECO:0000313" key="6">
    <source>
        <dbReference type="Proteomes" id="UP000741013"/>
    </source>
</evidence>
<dbReference type="GO" id="GO:0003677">
    <property type="term" value="F:DNA binding"/>
    <property type="evidence" value="ECO:0007669"/>
    <property type="project" value="UniProtKB-KW"/>
</dbReference>
<accession>A0ABS4Q4B4</accession>
<dbReference type="InterPro" id="IPR001845">
    <property type="entry name" value="HTH_ArsR_DNA-bd_dom"/>
</dbReference>
<dbReference type="InterPro" id="IPR000835">
    <property type="entry name" value="HTH_MarR-typ"/>
</dbReference>
<dbReference type="InterPro" id="IPR036388">
    <property type="entry name" value="WH-like_DNA-bd_sf"/>
</dbReference>
<dbReference type="InterPro" id="IPR036390">
    <property type="entry name" value="WH_DNA-bd_sf"/>
</dbReference>
<dbReference type="Proteomes" id="UP000741013">
    <property type="component" value="Unassembled WGS sequence"/>
</dbReference>
<sequence>MLKIHFSPDDLTRVQLLDSPDPLWETVLSLHQLQDRNPDLLFTGWRRRARERIGRSHRYLATLAPPVGYTADFLTPGAGFGDVEASIDVLMRTPKKTLAEDTTLLAESRPLPSWNIDLAEGRPAALRQLGDAVREYFAETLEPHWSSIRSSVRSDTAERSRTLLRGGVERLLSTLHPATRWRAPVLEVDYPVDQELHLHGRGLVLAPSFFCWRLPVTLKNPDLPPTLVYPVARQLGWDSPPSTRSLDNLLGRTRATVLAAICTAPGVSTTELAKKLTISAAGASQHATVLRQAALVETRREGGTARHSVTTLGSALLESSLAVSDLAACR</sequence>
<evidence type="ECO:0000256" key="3">
    <source>
        <dbReference type="ARBA" id="ARBA00023163"/>
    </source>
</evidence>
<reference evidence="5 6" key="1">
    <citation type="submission" date="2021-03" db="EMBL/GenBank/DDBJ databases">
        <title>Sequencing the genomes of 1000 actinobacteria strains.</title>
        <authorList>
            <person name="Klenk H.-P."/>
        </authorList>
    </citation>
    <scope>NUCLEOTIDE SEQUENCE [LARGE SCALE GENOMIC DNA]</scope>
    <source>
        <strain evidence="5 6">DSM 45510</strain>
    </source>
</reference>
<organism evidence="5 6">
    <name type="scientific">Amycolatopsis magusensis</name>
    <dbReference type="NCBI Taxonomy" id="882444"/>
    <lineage>
        <taxon>Bacteria</taxon>
        <taxon>Bacillati</taxon>
        <taxon>Actinomycetota</taxon>
        <taxon>Actinomycetes</taxon>
        <taxon>Pseudonocardiales</taxon>
        <taxon>Pseudonocardiaceae</taxon>
        <taxon>Amycolatopsis</taxon>
    </lineage>
</organism>
<dbReference type="SMART" id="SM00418">
    <property type="entry name" value="HTH_ARSR"/>
    <property type="match status" value="1"/>
</dbReference>
<evidence type="ECO:0000256" key="2">
    <source>
        <dbReference type="ARBA" id="ARBA00023125"/>
    </source>
</evidence>
<keyword evidence="6" id="KW-1185">Reference proteome</keyword>
<keyword evidence="3" id="KW-0804">Transcription</keyword>
<keyword evidence="2 5" id="KW-0238">DNA-binding</keyword>
<evidence type="ECO:0000256" key="1">
    <source>
        <dbReference type="ARBA" id="ARBA00023015"/>
    </source>
</evidence>
<gene>
    <name evidence="5" type="ORF">JOM49_008048</name>
</gene>
<protein>
    <submittedName>
        <fullName evidence="5">DNA-binding MarR family transcriptional regulator</fullName>
    </submittedName>
</protein>
<dbReference type="InterPro" id="IPR051011">
    <property type="entry name" value="Metal_resp_trans_reg"/>
</dbReference>
<proteinExistence type="predicted"/>
<dbReference type="PANTHER" id="PTHR43132">
    <property type="entry name" value="ARSENICAL RESISTANCE OPERON REPRESSOR ARSR-RELATED"/>
    <property type="match status" value="1"/>
</dbReference>